<organism evidence="11 12">
    <name type="scientific">Thalassobacterium sedimentorum</name>
    <dbReference type="NCBI Taxonomy" id="3041258"/>
    <lineage>
        <taxon>Bacteria</taxon>
        <taxon>Pseudomonadati</taxon>
        <taxon>Verrucomicrobiota</taxon>
        <taxon>Opitutia</taxon>
        <taxon>Puniceicoccales</taxon>
        <taxon>Coraliomargaritaceae</taxon>
        <taxon>Thalassobacterium</taxon>
    </lineage>
</organism>
<evidence type="ECO:0000256" key="5">
    <source>
        <dbReference type="ARBA" id="ARBA00022801"/>
    </source>
</evidence>
<dbReference type="InterPro" id="IPR001650">
    <property type="entry name" value="Helicase_C-like"/>
</dbReference>
<reference evidence="11 12" key="1">
    <citation type="submission" date="2023-04" db="EMBL/GenBank/DDBJ databases">
        <title>A novel bacteria isolated from coastal sediment.</title>
        <authorList>
            <person name="Liu X.-J."/>
            <person name="Du Z.-J."/>
        </authorList>
    </citation>
    <scope>NUCLEOTIDE SEQUENCE [LARGE SCALE GENOMIC DNA]</scope>
    <source>
        <strain evidence="11 12">SDUM461004</strain>
    </source>
</reference>
<evidence type="ECO:0000259" key="9">
    <source>
        <dbReference type="PROSITE" id="PS51192"/>
    </source>
</evidence>
<dbReference type="InterPro" id="IPR027417">
    <property type="entry name" value="P-loop_NTPase"/>
</dbReference>
<dbReference type="Pfam" id="PF04851">
    <property type="entry name" value="ResIII"/>
    <property type="match status" value="1"/>
</dbReference>
<dbReference type="InterPro" id="IPR006483">
    <property type="entry name" value="CRISPR-assoc_Cas3_HD"/>
</dbReference>
<dbReference type="PROSITE" id="PS51643">
    <property type="entry name" value="HD_CAS3"/>
    <property type="match status" value="1"/>
</dbReference>
<evidence type="ECO:0000256" key="3">
    <source>
        <dbReference type="ARBA" id="ARBA00022723"/>
    </source>
</evidence>
<comment type="similarity">
    <text evidence="1">In the N-terminal section; belongs to the CRISPR-associated nuclease Cas3-HD family.</text>
</comment>
<evidence type="ECO:0000256" key="8">
    <source>
        <dbReference type="ARBA" id="ARBA00023118"/>
    </source>
</evidence>
<evidence type="ECO:0000313" key="12">
    <source>
        <dbReference type="Proteomes" id="UP001243717"/>
    </source>
</evidence>
<dbReference type="PROSITE" id="PS51192">
    <property type="entry name" value="HELICASE_ATP_BIND_1"/>
    <property type="match status" value="1"/>
</dbReference>
<evidence type="ECO:0000259" key="10">
    <source>
        <dbReference type="PROSITE" id="PS51643"/>
    </source>
</evidence>
<dbReference type="Gene3D" id="1.10.3210.30">
    <property type="match status" value="1"/>
</dbReference>
<keyword evidence="6" id="KW-0347">Helicase</keyword>
<feature type="domain" description="Helicase ATP-binding" evidence="9">
    <location>
        <begin position="27"/>
        <end position="256"/>
    </location>
</feature>
<proteinExistence type="inferred from homology"/>
<keyword evidence="5" id="KW-0378">Hydrolase</keyword>
<dbReference type="NCBIfam" id="TIGR02621">
    <property type="entry name" value="cas3_GSU0051"/>
    <property type="match status" value="1"/>
</dbReference>
<accession>A0ABU1ALX7</accession>
<keyword evidence="7" id="KW-0067">ATP-binding</keyword>
<dbReference type="InterPro" id="IPR014001">
    <property type="entry name" value="Helicase_ATP-bd"/>
</dbReference>
<dbReference type="InterPro" id="IPR054712">
    <property type="entry name" value="Cas3-like_dom"/>
</dbReference>
<keyword evidence="4" id="KW-0547">Nucleotide-binding</keyword>
<evidence type="ECO:0000256" key="6">
    <source>
        <dbReference type="ARBA" id="ARBA00022806"/>
    </source>
</evidence>
<protein>
    <submittedName>
        <fullName evidence="11">Type I-U CRISPR-associated helicase/endonuclease Cas3</fullName>
    </submittedName>
</protein>
<dbReference type="InterPro" id="IPR013444">
    <property type="entry name" value="Helicase_Cas3_CRISPR-ass_Anaes"/>
</dbReference>
<dbReference type="InterPro" id="IPR006935">
    <property type="entry name" value="Helicase/UvrB_N"/>
</dbReference>
<dbReference type="InterPro" id="IPR038257">
    <property type="entry name" value="CRISPR-assoc_Cas3_HD_sf"/>
</dbReference>
<dbReference type="SMART" id="SM00490">
    <property type="entry name" value="HELICc"/>
    <property type="match status" value="1"/>
</dbReference>
<keyword evidence="3" id="KW-0479">Metal-binding</keyword>
<dbReference type="EMBL" id="JARXIC010000033">
    <property type="protein sequence ID" value="MDQ8195796.1"/>
    <property type="molecule type" value="Genomic_DNA"/>
</dbReference>
<keyword evidence="8" id="KW-0051">Antiviral defense</keyword>
<keyword evidence="12" id="KW-1185">Reference proteome</keyword>
<evidence type="ECO:0000256" key="4">
    <source>
        <dbReference type="ARBA" id="ARBA00022741"/>
    </source>
</evidence>
<dbReference type="Gene3D" id="3.40.50.300">
    <property type="entry name" value="P-loop containing nucleotide triphosphate hydrolases"/>
    <property type="match status" value="2"/>
</dbReference>
<dbReference type="Pfam" id="PF18019">
    <property type="entry name" value="Cas3_HD"/>
    <property type="match status" value="1"/>
</dbReference>
<dbReference type="SUPFAM" id="SSF52540">
    <property type="entry name" value="P-loop containing nucleoside triphosphate hydrolases"/>
    <property type="match status" value="1"/>
</dbReference>
<feature type="domain" description="HD Cas3-type" evidence="10">
    <location>
        <begin position="809"/>
        <end position="1019"/>
    </location>
</feature>
<name>A0ABU1ALX7_9BACT</name>
<sequence length="1028" mass="114530">MTFPTFPEFFRALYGFDPFPWQIDLAKKAVIGQWPDYLAVPTGSGKTACIDIAIYALAAQATLSPTERTVGRRIFFIVNRRVIVDEAYDRSLKIAKRLLSPENEPPAIKAVAERLKSLSPTTAKAAPPLDCVQLRGAIYRDDRWARSLTQPTVIASTVDQVGSRMLFRGYGLSNGACPIHAALVAHDSLLLLDEAHISRPFAETIESIKKYRASTRRQTTVSEAVNTPFHFLQMTATPPKFSGKEAPVVLHLTENDTENATLARRLNTQKLARLEIAENIKGKKACLKIAADLAKRAQTLFAESKPDSLAILVNRVATAREVEKLLKKQFNKSHSEVNISLLIGRMRPIDRDKHTKQITEELKTSYTEPGSSNPLKNSPRIVIATQCLEVGADYDFHAMITECASLDALRQRFGRLNRSGLKQNTAPTIIVMRSDLIETSAKKLDATDAAGKPLDPVYGNAASHTWNWLNQIAGEQQTVDFGILSMDETLRLNAPADLSKLLAPSPHAPALFPAYLDAWAQTNPRPSPDPDPALFLHGPKAGQAEIQICWRRDLPESLDAGDALVQTVSLCPPSSPEMLSVPLWLFRQWFFLTELSTDLLSDLLLQAPPNEDEKGKSKRIEKRSIALIWKGLSESTLLERPDQIRPGDTIILPTNTGGWDTFGHIPEAPLDPVLSPSSEDVSQNKYPEIDIAEDAFRQSKNQEIVRFDRTRIEQLKHTTQTSDFVNWLEDADSSLTKSQINSRLKEIAGQLEEASDLRHSIENLCRLGFNYTRYPNDKGAVFISKAQISNRPLQLTALGDEDDALSKTEAIAAVTLPDHTEHVLQHLSQTLRFLPLNDFSDSLKMAALWHDSGKLDERFQALLCRGNLNAAMALNEPLAKSKNLSLTVKERQQARDRSKIPKGFRHEMLSLGLAKKGLEESENENCSYRKDLILHLIAAHHGHARPFAPVVQDDSPPQIESTKIKSIQVPDLNCDERLKMPAHRVDSGVAERFWEMTKELGPWDLAYLETALRLADQQTSEAESEGLI</sequence>
<comment type="caution">
    <text evidence="11">The sequence shown here is derived from an EMBL/GenBank/DDBJ whole genome shotgun (WGS) entry which is preliminary data.</text>
</comment>
<gene>
    <name evidence="11" type="primary">cas3u</name>
    <name evidence="11" type="ORF">QEH59_15290</name>
</gene>
<evidence type="ECO:0000256" key="1">
    <source>
        <dbReference type="ARBA" id="ARBA00006847"/>
    </source>
</evidence>
<evidence type="ECO:0000256" key="7">
    <source>
        <dbReference type="ARBA" id="ARBA00022840"/>
    </source>
</evidence>
<dbReference type="Proteomes" id="UP001243717">
    <property type="component" value="Unassembled WGS sequence"/>
</dbReference>
<dbReference type="RefSeq" id="WP_308986245.1">
    <property type="nucleotide sequence ID" value="NZ_JARXIC010000033.1"/>
</dbReference>
<dbReference type="NCBIfam" id="TIGR01596">
    <property type="entry name" value="cas3_HD"/>
    <property type="match status" value="1"/>
</dbReference>
<comment type="similarity">
    <text evidence="2">In the central section; belongs to the CRISPR-associated helicase Cas3 family.</text>
</comment>
<evidence type="ECO:0000256" key="2">
    <source>
        <dbReference type="ARBA" id="ARBA00009046"/>
    </source>
</evidence>
<dbReference type="Pfam" id="PF22590">
    <property type="entry name" value="Cas3-like_C_2"/>
    <property type="match status" value="1"/>
</dbReference>
<evidence type="ECO:0000313" key="11">
    <source>
        <dbReference type="EMBL" id="MDQ8195796.1"/>
    </source>
</evidence>